<dbReference type="EMBL" id="JADIMF010000138">
    <property type="protein sequence ID" value="MBO8469752.1"/>
    <property type="molecule type" value="Genomic_DNA"/>
</dbReference>
<feature type="domain" description="AMP-binding enzyme C-terminal" evidence="6">
    <location>
        <begin position="454"/>
        <end position="532"/>
    </location>
</feature>
<proteinExistence type="inferred from homology"/>
<dbReference type="Proteomes" id="UP000810292">
    <property type="component" value="Unassembled WGS sequence"/>
</dbReference>
<dbReference type="Pfam" id="PF13193">
    <property type="entry name" value="AMP-binding_C"/>
    <property type="match status" value="1"/>
</dbReference>
<dbReference type="InterPro" id="IPR025110">
    <property type="entry name" value="AMP-bd_C"/>
</dbReference>
<comment type="similarity">
    <text evidence="1">Belongs to the ATP-dependent AMP-binding enzyme family.</text>
</comment>
<dbReference type="InterPro" id="IPR000873">
    <property type="entry name" value="AMP-dep_synth/lig_dom"/>
</dbReference>
<dbReference type="GO" id="GO:0016405">
    <property type="term" value="F:CoA-ligase activity"/>
    <property type="evidence" value="ECO:0007669"/>
    <property type="project" value="UniProtKB-ARBA"/>
</dbReference>
<dbReference type="GO" id="GO:0015645">
    <property type="term" value="F:fatty acid ligase activity"/>
    <property type="evidence" value="ECO:0007669"/>
    <property type="project" value="TreeGrafter"/>
</dbReference>
<feature type="domain" description="AMP-dependent synthetase/ligase" evidence="5">
    <location>
        <begin position="35"/>
        <end position="390"/>
    </location>
</feature>
<dbReference type="Gene3D" id="3.40.50.12780">
    <property type="entry name" value="N-terminal domain of ligase-like"/>
    <property type="match status" value="1"/>
</dbReference>
<evidence type="ECO:0000313" key="7">
    <source>
        <dbReference type="EMBL" id="MBO8469752.1"/>
    </source>
</evidence>
<keyword evidence="3" id="KW-0547">Nucleotide-binding</keyword>
<evidence type="ECO:0000256" key="1">
    <source>
        <dbReference type="ARBA" id="ARBA00006432"/>
    </source>
</evidence>
<dbReference type="InterPro" id="IPR042099">
    <property type="entry name" value="ANL_N_sf"/>
</dbReference>
<accession>A0A9D9ICB9</accession>
<keyword evidence="2" id="KW-0436">Ligase</keyword>
<dbReference type="Pfam" id="PF00501">
    <property type="entry name" value="AMP-binding"/>
    <property type="match status" value="1"/>
</dbReference>
<dbReference type="PANTHER" id="PTHR43605">
    <property type="entry name" value="ACYL-COENZYME A SYNTHETASE"/>
    <property type="match status" value="1"/>
</dbReference>
<reference evidence="7" key="1">
    <citation type="submission" date="2020-10" db="EMBL/GenBank/DDBJ databases">
        <authorList>
            <person name="Gilroy R."/>
        </authorList>
    </citation>
    <scope>NUCLEOTIDE SEQUENCE</scope>
    <source>
        <strain evidence="7">14700</strain>
    </source>
</reference>
<protein>
    <submittedName>
        <fullName evidence="7">AMP-binding protein</fullName>
    </submittedName>
</protein>
<dbReference type="SUPFAM" id="SSF56801">
    <property type="entry name" value="Acetyl-CoA synthetase-like"/>
    <property type="match status" value="1"/>
</dbReference>
<dbReference type="GO" id="GO:0004321">
    <property type="term" value="F:fatty-acyl-CoA synthase activity"/>
    <property type="evidence" value="ECO:0007669"/>
    <property type="project" value="TreeGrafter"/>
</dbReference>
<dbReference type="AlphaFoldDB" id="A0A9D9ICB9"/>
<comment type="caution">
    <text evidence="7">The sequence shown here is derived from an EMBL/GenBank/DDBJ whole genome shotgun (WGS) entry which is preliminary data.</text>
</comment>
<evidence type="ECO:0000256" key="2">
    <source>
        <dbReference type="ARBA" id="ARBA00022598"/>
    </source>
</evidence>
<sequence length="540" mass="60520">MIYEQFCTITEDGGRPVSVDYHYPQCFNFAYDVVDQVAVKTPEKTALVWCSDRGEERTFTFHDIMEMSIRYAKVLISSGISKGDKVIVSLRRHYEYWITAVALERIGAVMIPVTSMLTAEDFAYRISASDAKAVIITPFDNVPENIRKAKAITDRELSLWTIADGVEGFDNLPAEAEMQTPIMERIDTRAEEAMLMYFTSGTTGRPKGVIHDHTYALSHIITAKYWQGAFDGGLHFTLAETGWAKASWGKLYGQWLVGSAVMVYDFTSFDPGQLATIINRYGVTSFCAPPTVYRYLVRKGFTAMPTLRSATTAGEYLSPDIFRAFREKTGITLREGYGQTETALIAANFTYDKAVDGSMGKPSPLYTVRILRPDGSEASPGEKGEIAIEAENRKKPIGVFSSYLDDGELYEKAWRDGLYHTGDEASMDENGSIWFFGRIDDVIKSSGFRIGPGEIEYIVSKHPAVEECSVVGIPDVLRGQKIKAFIKLHQGVRPSRELEKTIRDFCNSQLAEYKWIRSIGFVDNFQKTISGKIIKHLLIT</sequence>
<dbReference type="Gene3D" id="3.30.300.30">
    <property type="match status" value="1"/>
</dbReference>
<dbReference type="InterPro" id="IPR045851">
    <property type="entry name" value="AMP-bd_C_sf"/>
</dbReference>
<keyword evidence="4" id="KW-0067">ATP-binding</keyword>
<organism evidence="7 8">
    <name type="scientific">Candidatus Ornithospirochaeta stercoravium</name>
    <dbReference type="NCBI Taxonomy" id="2840897"/>
    <lineage>
        <taxon>Bacteria</taxon>
        <taxon>Pseudomonadati</taxon>
        <taxon>Spirochaetota</taxon>
        <taxon>Spirochaetia</taxon>
        <taxon>Spirochaetales</taxon>
        <taxon>Spirochaetaceae</taxon>
        <taxon>Spirochaetaceae incertae sedis</taxon>
        <taxon>Candidatus Ornithospirochaeta</taxon>
    </lineage>
</organism>
<dbReference type="InterPro" id="IPR020845">
    <property type="entry name" value="AMP-binding_CS"/>
</dbReference>
<gene>
    <name evidence="7" type="ORF">IAA72_08215</name>
</gene>
<evidence type="ECO:0000259" key="6">
    <source>
        <dbReference type="Pfam" id="PF13193"/>
    </source>
</evidence>
<dbReference type="InterPro" id="IPR051087">
    <property type="entry name" value="Mitochondrial_ACSM"/>
</dbReference>
<evidence type="ECO:0000313" key="8">
    <source>
        <dbReference type="Proteomes" id="UP000810292"/>
    </source>
</evidence>
<dbReference type="PROSITE" id="PS00455">
    <property type="entry name" value="AMP_BINDING"/>
    <property type="match status" value="1"/>
</dbReference>
<dbReference type="GO" id="GO:0005524">
    <property type="term" value="F:ATP binding"/>
    <property type="evidence" value="ECO:0007669"/>
    <property type="project" value="UniProtKB-KW"/>
</dbReference>
<dbReference type="GO" id="GO:0006637">
    <property type="term" value="P:acyl-CoA metabolic process"/>
    <property type="evidence" value="ECO:0007669"/>
    <property type="project" value="TreeGrafter"/>
</dbReference>
<evidence type="ECO:0000256" key="4">
    <source>
        <dbReference type="ARBA" id="ARBA00022840"/>
    </source>
</evidence>
<evidence type="ECO:0000259" key="5">
    <source>
        <dbReference type="Pfam" id="PF00501"/>
    </source>
</evidence>
<evidence type="ECO:0000256" key="3">
    <source>
        <dbReference type="ARBA" id="ARBA00022741"/>
    </source>
</evidence>
<dbReference type="GO" id="GO:0006633">
    <property type="term" value="P:fatty acid biosynthetic process"/>
    <property type="evidence" value="ECO:0007669"/>
    <property type="project" value="TreeGrafter"/>
</dbReference>
<name>A0A9D9ICB9_9SPIO</name>
<dbReference type="PANTHER" id="PTHR43605:SF10">
    <property type="entry name" value="ACYL-COA SYNTHETASE MEDIUM CHAIN FAMILY MEMBER 3"/>
    <property type="match status" value="1"/>
</dbReference>
<reference evidence="7" key="2">
    <citation type="journal article" date="2021" name="PeerJ">
        <title>Extensive microbial diversity within the chicken gut microbiome revealed by metagenomics and culture.</title>
        <authorList>
            <person name="Gilroy R."/>
            <person name="Ravi A."/>
            <person name="Getino M."/>
            <person name="Pursley I."/>
            <person name="Horton D.L."/>
            <person name="Alikhan N.F."/>
            <person name="Baker D."/>
            <person name="Gharbi K."/>
            <person name="Hall N."/>
            <person name="Watson M."/>
            <person name="Adriaenssens E.M."/>
            <person name="Foster-Nyarko E."/>
            <person name="Jarju S."/>
            <person name="Secka A."/>
            <person name="Antonio M."/>
            <person name="Oren A."/>
            <person name="Chaudhuri R.R."/>
            <person name="La Ragione R."/>
            <person name="Hildebrand F."/>
            <person name="Pallen M.J."/>
        </authorList>
    </citation>
    <scope>NUCLEOTIDE SEQUENCE</scope>
    <source>
        <strain evidence="7">14700</strain>
    </source>
</reference>